<comment type="caution">
    <text evidence="1">The sequence shown here is derived from an EMBL/GenBank/DDBJ whole genome shotgun (WGS) entry which is preliminary data.</text>
</comment>
<evidence type="ECO:0000313" key="1">
    <source>
        <dbReference type="EMBL" id="CAE7373505.1"/>
    </source>
</evidence>
<sequence length="243" mass="27874">MLPSFRRWVHFRLLAASGAFTAASSVAAFLGNRSAQKVMEVSQNTCHYIGLDKVTQKDMMTSSPDPNLRRLSTPCRLQDIDAFLSHSWHDPPLAKWEALQAWRRSFKAQHQREPRLWIDKYCIDQENIEASLMCLPVFLASCHTLLIIAGETYFDRLWCVEEVFVYLQMSRSIDSIELLPICSDMDERIQTFDAQAAQCFKDRDRQRLLATIEAGCGDFESFNADVQDALMHALKKSRWAFGA</sequence>
<evidence type="ECO:0008006" key="3">
    <source>
        <dbReference type="Google" id="ProtNLM"/>
    </source>
</evidence>
<dbReference type="OrthoDB" id="419173at2759"/>
<accession>A0A812QC18</accession>
<keyword evidence="2" id="KW-1185">Reference proteome</keyword>
<reference evidence="1" key="1">
    <citation type="submission" date="2021-02" db="EMBL/GenBank/DDBJ databases">
        <authorList>
            <person name="Dougan E. K."/>
            <person name="Rhodes N."/>
            <person name="Thang M."/>
            <person name="Chan C."/>
        </authorList>
    </citation>
    <scope>NUCLEOTIDE SEQUENCE</scope>
</reference>
<name>A0A812QC18_9DINO</name>
<dbReference type="EMBL" id="CAJNDS010002208">
    <property type="protein sequence ID" value="CAE7373505.1"/>
    <property type="molecule type" value="Genomic_DNA"/>
</dbReference>
<proteinExistence type="predicted"/>
<evidence type="ECO:0000313" key="2">
    <source>
        <dbReference type="Proteomes" id="UP000604046"/>
    </source>
</evidence>
<protein>
    <recommendedName>
        <fullName evidence="3">Heterokaryon incompatibility domain-containing protein</fullName>
    </recommendedName>
</protein>
<gene>
    <name evidence="1" type="ORF">SNAT2548_LOCUS20407</name>
</gene>
<dbReference type="AlphaFoldDB" id="A0A812QC18"/>
<dbReference type="Proteomes" id="UP000604046">
    <property type="component" value="Unassembled WGS sequence"/>
</dbReference>
<dbReference type="InterPro" id="IPR035897">
    <property type="entry name" value="Toll_tir_struct_dom_sf"/>
</dbReference>
<dbReference type="Gene3D" id="3.40.50.10140">
    <property type="entry name" value="Toll/interleukin-1 receptor homology (TIR) domain"/>
    <property type="match status" value="1"/>
</dbReference>
<organism evidence="1 2">
    <name type="scientific">Symbiodinium natans</name>
    <dbReference type="NCBI Taxonomy" id="878477"/>
    <lineage>
        <taxon>Eukaryota</taxon>
        <taxon>Sar</taxon>
        <taxon>Alveolata</taxon>
        <taxon>Dinophyceae</taxon>
        <taxon>Suessiales</taxon>
        <taxon>Symbiodiniaceae</taxon>
        <taxon>Symbiodinium</taxon>
    </lineage>
</organism>